<evidence type="ECO:0000313" key="19">
    <source>
        <dbReference type="EMBL" id="SJZ38731.1"/>
    </source>
</evidence>
<dbReference type="InterPro" id="IPR043131">
    <property type="entry name" value="BCAT-like_N"/>
</dbReference>
<dbReference type="GO" id="GO:0009098">
    <property type="term" value="P:L-leucine biosynthetic process"/>
    <property type="evidence" value="ECO:0007669"/>
    <property type="project" value="UniProtKB-UniPathway"/>
</dbReference>
<dbReference type="FunFam" id="3.30.470.10:FF:000004">
    <property type="entry name" value="Branched-chain-amino-acid aminotransferase"/>
    <property type="match status" value="1"/>
</dbReference>
<dbReference type="InterPro" id="IPR005786">
    <property type="entry name" value="B_amino_transII"/>
</dbReference>
<gene>
    <name evidence="19" type="ORF">SAMN02745116_00155</name>
</gene>
<comment type="cofactor">
    <cofactor evidence="1 16">
        <name>pyridoxal 5'-phosphate</name>
        <dbReference type="ChEBI" id="CHEBI:597326"/>
    </cofactor>
</comment>
<comment type="catalytic activity">
    <reaction evidence="13 17">
        <text>L-leucine + 2-oxoglutarate = 4-methyl-2-oxopentanoate + L-glutamate</text>
        <dbReference type="Rhea" id="RHEA:18321"/>
        <dbReference type="ChEBI" id="CHEBI:16810"/>
        <dbReference type="ChEBI" id="CHEBI:17865"/>
        <dbReference type="ChEBI" id="CHEBI:29985"/>
        <dbReference type="ChEBI" id="CHEBI:57427"/>
        <dbReference type="EC" id="2.6.1.42"/>
    </reaction>
</comment>
<name>A0A1T4K8J4_9ENTE</name>
<evidence type="ECO:0000256" key="13">
    <source>
        <dbReference type="ARBA" id="ARBA00049229"/>
    </source>
</evidence>
<dbReference type="PIRSF" id="PIRSF006468">
    <property type="entry name" value="BCAT1"/>
    <property type="match status" value="1"/>
</dbReference>
<evidence type="ECO:0000256" key="14">
    <source>
        <dbReference type="PIRSR" id="PIRSR006468-1"/>
    </source>
</evidence>
<keyword evidence="7 17" id="KW-0028">Amino-acid biosynthesis</keyword>
<comment type="pathway">
    <text evidence="4 18">Amino-acid biosynthesis; L-leucine biosynthesis; L-leucine from 3-methyl-2-oxobutanoate: step 4/4.</text>
</comment>
<evidence type="ECO:0000313" key="20">
    <source>
        <dbReference type="Proteomes" id="UP000190328"/>
    </source>
</evidence>
<dbReference type="UniPathway" id="UPA00047">
    <property type="reaction ID" value="UER00058"/>
</dbReference>
<dbReference type="InterPro" id="IPR033939">
    <property type="entry name" value="BCAT_family"/>
</dbReference>
<sequence length="339" mass="37640">MVVNLDWENIGFHYHKLPFRYISRWKDGKWDEGELSGDNQLSISESSPALHYGQQCFEGLKAYRTKKGNVQLFRVDENAKRLNNSAKRLLMPEVPVEKFIDACKQVVRANEEYVPPYESKATLYLRPLLIGIGDIIGVQPAQEYLFTVFATPVGNYFKGGLAPTNFVASFDYDRAAPFGTGATKVGGNYAASLLPGKYAKDNHFSDVIYLDPQTHTKIEEVGAANFFGITKNGEFITPKSPSILPSITKYSLLYLAEHRLGLKATEGDVFIDELDKFSEAGACGTGAIISPIGAIQLKDKKHVFYSEDEVGPITKKLYDELVGIQFGDVAAPEGWIFEV</sequence>
<keyword evidence="6 17" id="KW-0032">Aminotransferase</keyword>
<dbReference type="RefSeq" id="WP_078806120.1">
    <property type="nucleotide sequence ID" value="NZ_FUXI01000001.1"/>
</dbReference>
<keyword evidence="9 16" id="KW-0663">Pyridoxal phosphate</keyword>
<dbReference type="UniPathway" id="UPA00049">
    <property type="reaction ID" value="UER00062"/>
</dbReference>
<keyword evidence="10 17" id="KW-0100">Branched-chain amino acid biosynthesis</keyword>
<comment type="pathway">
    <text evidence="2 18">Amino-acid biosynthesis; L-isoleucine biosynthesis; L-isoleucine from 2-oxobutanoate: step 4/4.</text>
</comment>
<dbReference type="UniPathway" id="UPA00048">
    <property type="reaction ID" value="UER00073"/>
</dbReference>
<evidence type="ECO:0000256" key="3">
    <source>
        <dbReference type="ARBA" id="ARBA00004931"/>
    </source>
</evidence>
<comment type="catalytic activity">
    <reaction evidence="12 17">
        <text>L-isoleucine + 2-oxoglutarate = (S)-3-methyl-2-oxopentanoate + L-glutamate</text>
        <dbReference type="Rhea" id="RHEA:24801"/>
        <dbReference type="ChEBI" id="CHEBI:16810"/>
        <dbReference type="ChEBI" id="CHEBI:29985"/>
        <dbReference type="ChEBI" id="CHEBI:35146"/>
        <dbReference type="ChEBI" id="CHEBI:58045"/>
        <dbReference type="EC" id="2.6.1.42"/>
    </reaction>
</comment>
<evidence type="ECO:0000256" key="6">
    <source>
        <dbReference type="ARBA" id="ARBA00022576"/>
    </source>
</evidence>
<dbReference type="NCBIfam" id="NF009897">
    <property type="entry name" value="PRK13357.1"/>
    <property type="match status" value="1"/>
</dbReference>
<evidence type="ECO:0000256" key="17">
    <source>
        <dbReference type="RuleBase" id="RU004517"/>
    </source>
</evidence>
<evidence type="ECO:0000256" key="7">
    <source>
        <dbReference type="ARBA" id="ARBA00022605"/>
    </source>
</evidence>
<evidence type="ECO:0000256" key="16">
    <source>
        <dbReference type="RuleBase" id="RU004516"/>
    </source>
</evidence>
<dbReference type="Pfam" id="PF01063">
    <property type="entry name" value="Aminotran_4"/>
    <property type="match status" value="1"/>
</dbReference>
<dbReference type="GO" id="GO:0009097">
    <property type="term" value="P:isoleucine biosynthetic process"/>
    <property type="evidence" value="ECO:0007669"/>
    <property type="project" value="UniProtKB-UniPathway"/>
</dbReference>
<dbReference type="EC" id="2.6.1.42" evidence="17"/>
<dbReference type="STRING" id="263852.SAMN02745116_00155"/>
<comment type="pathway">
    <text evidence="3 18">Amino-acid biosynthesis; L-valine biosynthesis; L-valine from pyruvate: step 4/4.</text>
</comment>
<dbReference type="GO" id="GO:0052654">
    <property type="term" value="F:L-leucine-2-oxoglutarate transaminase activity"/>
    <property type="evidence" value="ECO:0007669"/>
    <property type="project" value="RHEA"/>
</dbReference>
<evidence type="ECO:0000256" key="1">
    <source>
        <dbReference type="ARBA" id="ARBA00001933"/>
    </source>
</evidence>
<comment type="catalytic activity">
    <reaction evidence="11 17">
        <text>L-valine + 2-oxoglutarate = 3-methyl-2-oxobutanoate + L-glutamate</text>
        <dbReference type="Rhea" id="RHEA:24813"/>
        <dbReference type="ChEBI" id="CHEBI:11851"/>
        <dbReference type="ChEBI" id="CHEBI:16810"/>
        <dbReference type="ChEBI" id="CHEBI:29985"/>
        <dbReference type="ChEBI" id="CHEBI:57762"/>
        <dbReference type="EC" id="2.6.1.42"/>
    </reaction>
</comment>
<keyword evidence="20" id="KW-1185">Reference proteome</keyword>
<dbReference type="OrthoDB" id="9804984at2"/>
<evidence type="ECO:0000256" key="9">
    <source>
        <dbReference type="ARBA" id="ARBA00022898"/>
    </source>
</evidence>
<dbReference type="Gene3D" id="3.30.470.10">
    <property type="match status" value="1"/>
</dbReference>
<dbReference type="PANTHER" id="PTHR42825:SF2">
    <property type="entry name" value="BRANCHED-CHAIN-AMINO-ACID AMINOTRANSFERASE 3, CHLOROPLASTIC-RELATED"/>
    <property type="match status" value="1"/>
</dbReference>
<feature type="modified residue" description="N6-(pyridoxal phosphate)lysine" evidence="14">
    <location>
        <position position="184"/>
    </location>
</feature>
<dbReference type="InterPro" id="IPR036038">
    <property type="entry name" value="Aminotransferase-like"/>
</dbReference>
<dbReference type="EMBL" id="FUXI01000001">
    <property type="protein sequence ID" value="SJZ38731.1"/>
    <property type="molecule type" value="Genomic_DNA"/>
</dbReference>
<evidence type="ECO:0000256" key="18">
    <source>
        <dbReference type="RuleBase" id="RU004519"/>
    </source>
</evidence>
<accession>A0A1T4K8J4</accession>
<protein>
    <recommendedName>
        <fullName evidence="17">Branched-chain-amino-acid aminotransferase</fullName>
        <ecNumber evidence="17">2.6.1.42</ecNumber>
    </recommendedName>
</protein>
<dbReference type="Proteomes" id="UP000190328">
    <property type="component" value="Unassembled WGS sequence"/>
</dbReference>
<organism evidence="19 20">
    <name type="scientific">Pilibacter termitis</name>
    <dbReference type="NCBI Taxonomy" id="263852"/>
    <lineage>
        <taxon>Bacteria</taxon>
        <taxon>Bacillati</taxon>
        <taxon>Bacillota</taxon>
        <taxon>Bacilli</taxon>
        <taxon>Lactobacillales</taxon>
        <taxon>Enterococcaceae</taxon>
        <taxon>Pilibacter</taxon>
    </lineage>
</organism>
<dbReference type="Gene3D" id="3.20.10.10">
    <property type="entry name" value="D-amino Acid Aminotransferase, subunit A, domain 2"/>
    <property type="match status" value="1"/>
</dbReference>
<dbReference type="GO" id="GO:0052655">
    <property type="term" value="F:L-valine-2-oxoglutarate transaminase activity"/>
    <property type="evidence" value="ECO:0007669"/>
    <property type="project" value="RHEA"/>
</dbReference>
<dbReference type="NCBIfam" id="TIGR01123">
    <property type="entry name" value="ilvE_II"/>
    <property type="match status" value="1"/>
</dbReference>
<evidence type="ECO:0000256" key="2">
    <source>
        <dbReference type="ARBA" id="ARBA00004824"/>
    </source>
</evidence>
<dbReference type="GO" id="GO:0052656">
    <property type="term" value="F:L-isoleucine-2-oxoglutarate transaminase activity"/>
    <property type="evidence" value="ECO:0007669"/>
    <property type="project" value="RHEA"/>
</dbReference>
<dbReference type="SUPFAM" id="SSF56752">
    <property type="entry name" value="D-aminoacid aminotransferase-like PLP-dependent enzymes"/>
    <property type="match status" value="1"/>
</dbReference>
<evidence type="ECO:0000256" key="8">
    <source>
        <dbReference type="ARBA" id="ARBA00022679"/>
    </source>
</evidence>
<dbReference type="PANTHER" id="PTHR42825">
    <property type="entry name" value="AMINO ACID AMINOTRANSFERASE"/>
    <property type="match status" value="1"/>
</dbReference>
<dbReference type="PROSITE" id="PS00770">
    <property type="entry name" value="AA_TRANSFER_CLASS_4"/>
    <property type="match status" value="1"/>
</dbReference>
<evidence type="ECO:0000256" key="11">
    <source>
        <dbReference type="ARBA" id="ARBA00048212"/>
    </source>
</evidence>
<comment type="similarity">
    <text evidence="5 15">Belongs to the class-IV pyridoxal-phosphate-dependent aminotransferase family.</text>
</comment>
<dbReference type="AlphaFoldDB" id="A0A1T4K8J4"/>
<dbReference type="GO" id="GO:0009099">
    <property type="term" value="P:L-valine biosynthetic process"/>
    <property type="evidence" value="ECO:0007669"/>
    <property type="project" value="UniProtKB-UniPathway"/>
</dbReference>
<evidence type="ECO:0000256" key="4">
    <source>
        <dbReference type="ARBA" id="ARBA00005072"/>
    </source>
</evidence>
<dbReference type="InterPro" id="IPR043132">
    <property type="entry name" value="BCAT-like_C"/>
</dbReference>
<reference evidence="19 20" key="1">
    <citation type="submission" date="2017-02" db="EMBL/GenBank/DDBJ databases">
        <authorList>
            <person name="Peterson S.W."/>
        </authorList>
    </citation>
    <scope>NUCLEOTIDE SEQUENCE [LARGE SCALE GENOMIC DNA]</scope>
    <source>
        <strain evidence="19 20">ATCC BAA-1030</strain>
    </source>
</reference>
<dbReference type="FunFam" id="3.20.10.10:FF:000006">
    <property type="entry name" value="Branched-chain amino acid aminotransferase"/>
    <property type="match status" value="1"/>
</dbReference>
<evidence type="ECO:0000256" key="5">
    <source>
        <dbReference type="ARBA" id="ARBA00009320"/>
    </source>
</evidence>
<evidence type="ECO:0000256" key="10">
    <source>
        <dbReference type="ARBA" id="ARBA00023304"/>
    </source>
</evidence>
<evidence type="ECO:0000256" key="12">
    <source>
        <dbReference type="ARBA" id="ARBA00048798"/>
    </source>
</evidence>
<evidence type="ECO:0000256" key="15">
    <source>
        <dbReference type="RuleBase" id="RU004106"/>
    </source>
</evidence>
<dbReference type="CDD" id="cd01557">
    <property type="entry name" value="BCAT_beta_family"/>
    <property type="match status" value="1"/>
</dbReference>
<keyword evidence="8 17" id="KW-0808">Transferase</keyword>
<proteinExistence type="inferred from homology"/>
<dbReference type="InterPro" id="IPR001544">
    <property type="entry name" value="Aminotrans_IV"/>
</dbReference>
<dbReference type="InterPro" id="IPR018300">
    <property type="entry name" value="Aminotrans_IV_CS"/>
</dbReference>